<protein>
    <submittedName>
        <fullName evidence="1">Uncharacterized protein</fullName>
    </submittedName>
</protein>
<dbReference type="STRING" id="988801.SAMN05216522_12015"/>
<evidence type="ECO:0000313" key="2">
    <source>
        <dbReference type="Proteomes" id="UP000242515"/>
    </source>
</evidence>
<gene>
    <name evidence="1" type="ORF">SAMN05216522_12015</name>
</gene>
<dbReference type="AlphaFoldDB" id="A0A1H9MZE3"/>
<dbReference type="Proteomes" id="UP000242515">
    <property type="component" value="Unassembled WGS sequence"/>
</dbReference>
<name>A0A1H9MZE3_9GAMM</name>
<reference evidence="2" key="1">
    <citation type="submission" date="2016-10" db="EMBL/GenBank/DDBJ databases">
        <authorList>
            <person name="Varghese N."/>
            <person name="Submissions S."/>
        </authorList>
    </citation>
    <scope>NUCLEOTIDE SEQUENCE [LARGE SCALE GENOMIC DNA]</scope>
    <source>
        <strain evidence="2">8N4</strain>
    </source>
</reference>
<proteinExistence type="predicted"/>
<accession>A0A1H9MZE3</accession>
<dbReference type="OrthoDB" id="6911088at2"/>
<keyword evidence="2" id="KW-1185">Reference proteome</keyword>
<sequence>MPCIRIPNGIITLTDFYRLRLSDGTCVFMDWHWYCGPTFFRDKGQMREIDNWWENPLIVKALDWFIDRGKRA</sequence>
<evidence type="ECO:0000313" key="1">
    <source>
        <dbReference type="EMBL" id="SER29100.1"/>
    </source>
</evidence>
<dbReference type="EMBL" id="FOGC01000020">
    <property type="protein sequence ID" value="SER29100.1"/>
    <property type="molecule type" value="Genomic_DNA"/>
</dbReference>
<organism evidence="1 2">
    <name type="scientific">Rosenbergiella nectarea</name>
    <dbReference type="NCBI Taxonomy" id="988801"/>
    <lineage>
        <taxon>Bacteria</taxon>
        <taxon>Pseudomonadati</taxon>
        <taxon>Pseudomonadota</taxon>
        <taxon>Gammaproteobacteria</taxon>
        <taxon>Enterobacterales</taxon>
        <taxon>Erwiniaceae</taxon>
        <taxon>Rosenbergiella</taxon>
    </lineage>
</organism>